<evidence type="ECO:0000256" key="1">
    <source>
        <dbReference type="ARBA" id="ARBA00022723"/>
    </source>
</evidence>
<keyword evidence="3" id="KW-0862">Zinc</keyword>
<feature type="compositionally biased region" description="Pro residues" evidence="5">
    <location>
        <begin position="49"/>
        <end position="62"/>
    </location>
</feature>
<evidence type="ECO:0000256" key="3">
    <source>
        <dbReference type="ARBA" id="ARBA00022833"/>
    </source>
</evidence>
<accession>A0A167NB82</accession>
<dbReference type="EMBL" id="KV417279">
    <property type="protein sequence ID" value="KZO97535.1"/>
    <property type="molecule type" value="Genomic_DNA"/>
</dbReference>
<dbReference type="PANTHER" id="PTHR14155">
    <property type="entry name" value="RING FINGER DOMAIN-CONTAINING"/>
    <property type="match status" value="1"/>
</dbReference>
<feature type="region of interest" description="Disordered" evidence="5">
    <location>
        <begin position="46"/>
        <end position="86"/>
    </location>
</feature>
<organism evidence="7 8">
    <name type="scientific">Calocera viscosa (strain TUFC12733)</name>
    <dbReference type="NCBI Taxonomy" id="1330018"/>
    <lineage>
        <taxon>Eukaryota</taxon>
        <taxon>Fungi</taxon>
        <taxon>Dikarya</taxon>
        <taxon>Basidiomycota</taxon>
        <taxon>Agaricomycotina</taxon>
        <taxon>Dacrymycetes</taxon>
        <taxon>Dacrymycetales</taxon>
        <taxon>Dacrymycetaceae</taxon>
        <taxon>Calocera</taxon>
    </lineage>
</organism>
<dbReference type="AlphaFoldDB" id="A0A167NB82"/>
<feature type="compositionally biased region" description="Low complexity" evidence="5">
    <location>
        <begin position="14"/>
        <end position="26"/>
    </location>
</feature>
<protein>
    <recommendedName>
        <fullName evidence="6">RING-type domain-containing protein</fullName>
    </recommendedName>
</protein>
<dbReference type="SUPFAM" id="SSF57850">
    <property type="entry name" value="RING/U-box"/>
    <property type="match status" value="1"/>
</dbReference>
<feature type="domain" description="RING-type" evidence="6">
    <location>
        <begin position="143"/>
        <end position="219"/>
    </location>
</feature>
<evidence type="ECO:0000256" key="4">
    <source>
        <dbReference type="PROSITE-ProRule" id="PRU00175"/>
    </source>
</evidence>
<keyword evidence="2 4" id="KW-0863">Zinc-finger</keyword>
<feature type="region of interest" description="Disordered" evidence="5">
    <location>
        <begin position="229"/>
        <end position="265"/>
    </location>
</feature>
<dbReference type="OrthoDB" id="8062037at2759"/>
<feature type="compositionally biased region" description="Low complexity" evidence="5">
    <location>
        <begin position="68"/>
        <end position="86"/>
    </location>
</feature>
<evidence type="ECO:0000256" key="2">
    <source>
        <dbReference type="ARBA" id="ARBA00022771"/>
    </source>
</evidence>
<evidence type="ECO:0000256" key="5">
    <source>
        <dbReference type="SAM" id="MobiDB-lite"/>
    </source>
</evidence>
<dbReference type="PROSITE" id="PS50089">
    <property type="entry name" value="ZF_RING_2"/>
    <property type="match status" value="1"/>
</dbReference>
<keyword evidence="8" id="KW-1185">Reference proteome</keyword>
<dbReference type="SMART" id="SM00184">
    <property type="entry name" value="RING"/>
    <property type="match status" value="1"/>
</dbReference>
<feature type="region of interest" description="Disordered" evidence="5">
    <location>
        <begin position="1"/>
        <end position="34"/>
    </location>
</feature>
<dbReference type="GO" id="GO:0008270">
    <property type="term" value="F:zinc ion binding"/>
    <property type="evidence" value="ECO:0007669"/>
    <property type="project" value="UniProtKB-KW"/>
</dbReference>
<evidence type="ECO:0000313" key="8">
    <source>
        <dbReference type="Proteomes" id="UP000076738"/>
    </source>
</evidence>
<feature type="compositionally biased region" description="Low complexity" evidence="5">
    <location>
        <begin position="229"/>
        <end position="247"/>
    </location>
</feature>
<dbReference type="InterPro" id="IPR013083">
    <property type="entry name" value="Znf_RING/FYVE/PHD"/>
</dbReference>
<evidence type="ECO:0000313" key="7">
    <source>
        <dbReference type="EMBL" id="KZO97535.1"/>
    </source>
</evidence>
<name>A0A167NB82_CALVF</name>
<gene>
    <name evidence="7" type="ORF">CALVIDRAFT_536124</name>
</gene>
<feature type="compositionally biased region" description="Low complexity" evidence="5">
    <location>
        <begin position="161"/>
        <end position="174"/>
    </location>
</feature>
<feature type="non-terminal residue" evidence="7">
    <location>
        <position position="368"/>
    </location>
</feature>
<feature type="region of interest" description="Disordered" evidence="5">
    <location>
        <begin position="157"/>
        <end position="178"/>
    </location>
</feature>
<dbReference type="Proteomes" id="UP000076738">
    <property type="component" value="Unassembled WGS sequence"/>
</dbReference>
<dbReference type="InterPro" id="IPR053238">
    <property type="entry name" value="RING-H2_zinc_finger"/>
</dbReference>
<dbReference type="Gene3D" id="3.30.40.10">
    <property type="entry name" value="Zinc/RING finger domain, C3HC4 (zinc finger)"/>
    <property type="match status" value="1"/>
</dbReference>
<dbReference type="InterPro" id="IPR001841">
    <property type="entry name" value="Znf_RING"/>
</dbReference>
<sequence>MPETPTPSMPAEPPQAQAQQDTPQQPGTFTHTWQVPGGMVFTFFVGPAMPMPGQPSPSPAPDAPTAEQQPLPGQQQQPGQPQPGEFFIPFFQFPPWFLFGPPPQMTEKEPDYARSSLLMRALEPVDEELISRLERVEGEQVRCAVCFERLGDLPATDEPQQEQQEQEQGQGQQEQARRNRVPVCPFPVSQTLALPCQHAFHAACVFPWLAQHTTCPSCRFDLDPDSLTLSLPPQQQQQERYRPYPSQEARKPAAKWTLPAGPSGRTLRESVREREHEQGWTCCDPSCVHLLPSPSFSQHPASEPKADQIHLLARLDGQSEPSCEHAWHPECLVGWVRSRGEQVDEAAGGVRVECGMCRDRREGWVWRE</sequence>
<keyword evidence="1" id="KW-0479">Metal-binding</keyword>
<dbReference type="STRING" id="1330018.A0A167NB82"/>
<feature type="compositionally biased region" description="Pro residues" evidence="5">
    <location>
        <begin position="1"/>
        <end position="13"/>
    </location>
</feature>
<proteinExistence type="predicted"/>
<reference evidence="7 8" key="1">
    <citation type="journal article" date="2016" name="Mol. Biol. Evol.">
        <title>Comparative Genomics of Early-Diverging Mushroom-Forming Fungi Provides Insights into the Origins of Lignocellulose Decay Capabilities.</title>
        <authorList>
            <person name="Nagy L.G."/>
            <person name="Riley R."/>
            <person name="Tritt A."/>
            <person name="Adam C."/>
            <person name="Daum C."/>
            <person name="Floudas D."/>
            <person name="Sun H."/>
            <person name="Yadav J.S."/>
            <person name="Pangilinan J."/>
            <person name="Larsson K.H."/>
            <person name="Matsuura K."/>
            <person name="Barry K."/>
            <person name="Labutti K."/>
            <person name="Kuo R."/>
            <person name="Ohm R.A."/>
            <person name="Bhattacharya S.S."/>
            <person name="Shirouzu T."/>
            <person name="Yoshinaga Y."/>
            <person name="Martin F.M."/>
            <person name="Grigoriev I.V."/>
            <person name="Hibbett D.S."/>
        </authorList>
    </citation>
    <scope>NUCLEOTIDE SEQUENCE [LARGE SCALE GENOMIC DNA]</scope>
    <source>
        <strain evidence="7 8">TUFC12733</strain>
    </source>
</reference>
<evidence type="ECO:0000259" key="6">
    <source>
        <dbReference type="PROSITE" id="PS50089"/>
    </source>
</evidence>
<dbReference type="PANTHER" id="PTHR14155:SF627">
    <property type="entry name" value="OS06G0192800 PROTEIN"/>
    <property type="match status" value="1"/>
</dbReference>
<dbReference type="Pfam" id="PF13639">
    <property type="entry name" value="zf-RING_2"/>
    <property type="match status" value="1"/>
</dbReference>